<name>A0A6C0LEA5_9ZZZZ</name>
<dbReference type="EMBL" id="MN740484">
    <property type="protein sequence ID" value="QHU29289.1"/>
    <property type="molecule type" value="Genomic_DNA"/>
</dbReference>
<proteinExistence type="predicted"/>
<sequence length="199" mass="23011">MNMKNERRMNESCLLYKNKNYYYLIMNKIDLCKAIQHNVSKLTESENLELFKIILDTKANYTKNNNGIFLNLNWIEEELLVKIYNYIIFCIKSQNEISKYELMKTLLNDSINTKDPTIDDDTDVSRTSVIASATTLSSTTTDASTLANTDASIPVSVVPKQKFSSSMKFYLLKKKFMKQNTSFTSCLDNDLTYEDYLIT</sequence>
<evidence type="ECO:0000313" key="1">
    <source>
        <dbReference type="EMBL" id="QHU29289.1"/>
    </source>
</evidence>
<protein>
    <recommendedName>
        <fullName evidence="2">NET domain-containing protein</fullName>
    </recommendedName>
</protein>
<evidence type="ECO:0008006" key="2">
    <source>
        <dbReference type="Google" id="ProtNLM"/>
    </source>
</evidence>
<accession>A0A6C0LEA5</accession>
<dbReference type="AlphaFoldDB" id="A0A6C0LEA5"/>
<reference evidence="1" key="1">
    <citation type="journal article" date="2020" name="Nature">
        <title>Giant virus diversity and host interactions through global metagenomics.</title>
        <authorList>
            <person name="Schulz F."/>
            <person name="Roux S."/>
            <person name="Paez-Espino D."/>
            <person name="Jungbluth S."/>
            <person name="Walsh D.A."/>
            <person name="Denef V.J."/>
            <person name="McMahon K.D."/>
            <person name="Konstantinidis K.T."/>
            <person name="Eloe-Fadrosh E.A."/>
            <person name="Kyrpides N.C."/>
            <person name="Woyke T."/>
        </authorList>
    </citation>
    <scope>NUCLEOTIDE SEQUENCE</scope>
    <source>
        <strain evidence="1">GVMAG-M-3300027804-47</strain>
    </source>
</reference>
<organism evidence="1">
    <name type="scientific">viral metagenome</name>
    <dbReference type="NCBI Taxonomy" id="1070528"/>
    <lineage>
        <taxon>unclassified sequences</taxon>
        <taxon>metagenomes</taxon>
        <taxon>organismal metagenomes</taxon>
    </lineage>
</organism>